<dbReference type="OrthoDB" id="166951at2"/>
<dbReference type="InterPro" id="IPR022385">
    <property type="entry name" value="Rhs_assc_core"/>
</dbReference>
<evidence type="ECO:0000313" key="3">
    <source>
        <dbReference type="EMBL" id="ERK56062.1"/>
    </source>
</evidence>
<comment type="caution">
    <text evidence="3">The sequence shown here is derived from an EMBL/GenBank/DDBJ whole genome shotgun (WGS) entry which is preliminary data.</text>
</comment>
<proteinExistence type="predicted"/>
<sequence>MWWDTAAGGGAMTGLGDVPVIDVAGVGLGVGGPEPGWLTGARSTRDGRPVDPWQGPDTAWAPTGGSQADDAGGWLPGGVGLTATGGLTVAGMEWMGARVYDPATAGFLSPDPLPPVLGAGWAANPYSYAGNDPVNLSDPAGLRPLTDADMNAWRDAHKTGLEKAGDWVSNNWEYIAAGAAVAAGVALMCTGVGAGAGLGLMAASGALMSGGVSIAAQKASNGAVDWGRVGIDTAVGAVSGLAGGGAYAGVRAATESMTSCLGRNILAGAASGAAGGGLSGGLTYLTGPGPHTAGGLAQATGGGALGGGGLGAAGGALSKVSGVTEIGCFRAGTQVLMADGTAKNIEDVTEGDRVASVDPDTGQDTTSRVERTFTHDKVATLRVSTTAGELVTTSNHPLYVEDRGFTPAGRLHQGDRLRGPDGTTTEVTTLQSTGTTETVHNLGVAGTHNHDVRTGTHWTLAHNNECTPTYNDLRSAGAKDAHHIIQDAAVRDLPGYSRGDAPAVQLEGPSTEIGSPHYKATQVQRQPGGGTYGDERRIAEEALRSAGMSDDDIASNISRADSYFMNNLGVTMDTPTRIPGNRPQ</sequence>
<dbReference type="SUPFAM" id="SSF51294">
    <property type="entry name" value="Hedgehog/intein (Hint) domain"/>
    <property type="match status" value="1"/>
</dbReference>
<dbReference type="GO" id="GO:0016539">
    <property type="term" value="P:intein-mediated protein splicing"/>
    <property type="evidence" value="ECO:0007669"/>
    <property type="project" value="InterPro"/>
</dbReference>
<gene>
    <name evidence="3" type="ORF">HMPREF0682_1665</name>
</gene>
<dbReference type="SMART" id="SM00306">
    <property type="entry name" value="HintN"/>
    <property type="match status" value="1"/>
</dbReference>
<dbReference type="InterPro" id="IPR036844">
    <property type="entry name" value="Hint_dom_sf"/>
</dbReference>
<protein>
    <submittedName>
        <fullName evidence="3">Pretoxin HINT domain protein</fullName>
    </submittedName>
</protein>
<dbReference type="InterPro" id="IPR006141">
    <property type="entry name" value="Intein_N"/>
</dbReference>
<dbReference type="RefSeq" id="WP_021797428.1">
    <property type="nucleotide sequence ID" value="NZ_ACVN02000164.1"/>
</dbReference>
<feature type="domain" description="Hint" evidence="2">
    <location>
        <begin position="326"/>
        <end position="421"/>
    </location>
</feature>
<evidence type="ECO:0000313" key="4">
    <source>
        <dbReference type="Proteomes" id="UP000017052"/>
    </source>
</evidence>
<dbReference type="InterPro" id="IPR003587">
    <property type="entry name" value="Hint_dom_N"/>
</dbReference>
<evidence type="ECO:0000256" key="1">
    <source>
        <dbReference type="SAM" id="MobiDB-lite"/>
    </source>
</evidence>
<evidence type="ECO:0000259" key="2">
    <source>
        <dbReference type="SMART" id="SM00306"/>
    </source>
</evidence>
<reference evidence="3" key="1">
    <citation type="submission" date="2013-08" db="EMBL/GenBank/DDBJ databases">
        <authorList>
            <person name="Durkin A.S."/>
            <person name="Haft D.R."/>
            <person name="McCorrison J."/>
            <person name="Torralba M."/>
            <person name="Gillis M."/>
            <person name="Haft D.H."/>
            <person name="Methe B."/>
            <person name="Sutton G."/>
            <person name="Nelson K.E."/>
        </authorList>
    </citation>
    <scope>NUCLEOTIDE SEQUENCE [LARGE SCALE GENOMIC DNA]</scope>
    <source>
        <strain evidence="3">F0233</strain>
    </source>
</reference>
<dbReference type="PROSITE" id="PS50817">
    <property type="entry name" value="INTEIN_N_TER"/>
    <property type="match status" value="1"/>
</dbReference>
<dbReference type="AlphaFoldDB" id="U2RZN5"/>
<dbReference type="CDD" id="cd00081">
    <property type="entry name" value="Hint"/>
    <property type="match status" value="1"/>
</dbReference>
<accession>U2RZN5</accession>
<keyword evidence="4" id="KW-1185">Reference proteome</keyword>
<dbReference type="Gene3D" id="2.180.10.10">
    <property type="entry name" value="RHS repeat-associated core"/>
    <property type="match status" value="1"/>
</dbReference>
<dbReference type="Proteomes" id="UP000017052">
    <property type="component" value="Unassembled WGS sequence"/>
</dbReference>
<organism evidence="3 4">
    <name type="scientific">Propionibacterium acidifaciens F0233</name>
    <dbReference type="NCBI Taxonomy" id="553198"/>
    <lineage>
        <taxon>Bacteria</taxon>
        <taxon>Bacillati</taxon>
        <taxon>Actinomycetota</taxon>
        <taxon>Actinomycetes</taxon>
        <taxon>Propionibacteriales</taxon>
        <taxon>Propionibacteriaceae</taxon>
        <taxon>Propionibacterium</taxon>
    </lineage>
</organism>
<feature type="region of interest" description="Disordered" evidence="1">
    <location>
        <begin position="404"/>
        <end position="424"/>
    </location>
</feature>
<dbReference type="EMBL" id="ACVN02000164">
    <property type="protein sequence ID" value="ERK56062.1"/>
    <property type="molecule type" value="Genomic_DNA"/>
</dbReference>
<dbReference type="Pfam" id="PF07591">
    <property type="entry name" value="PT-HINT"/>
    <property type="match status" value="1"/>
</dbReference>
<dbReference type="NCBIfam" id="TIGR03696">
    <property type="entry name" value="Rhs_assc_core"/>
    <property type="match status" value="1"/>
</dbReference>
<dbReference type="Gene3D" id="2.170.16.10">
    <property type="entry name" value="Hedgehog/Intein (Hint) domain"/>
    <property type="match status" value="1"/>
</dbReference>
<name>U2RZN5_9ACTN</name>